<organism evidence="3 4">
    <name type="scientific">Cyberlindnera fabianii</name>
    <name type="common">Yeast</name>
    <name type="synonym">Hansenula fabianii</name>
    <dbReference type="NCBI Taxonomy" id="36022"/>
    <lineage>
        <taxon>Eukaryota</taxon>
        <taxon>Fungi</taxon>
        <taxon>Dikarya</taxon>
        <taxon>Ascomycota</taxon>
        <taxon>Saccharomycotina</taxon>
        <taxon>Saccharomycetes</taxon>
        <taxon>Phaffomycetales</taxon>
        <taxon>Phaffomycetaceae</taxon>
        <taxon>Cyberlindnera</taxon>
    </lineage>
</organism>
<dbReference type="GO" id="GO:0005178">
    <property type="term" value="F:integrin binding"/>
    <property type="evidence" value="ECO:0007669"/>
    <property type="project" value="TreeGrafter"/>
</dbReference>
<protein>
    <submittedName>
        <fullName evidence="3">Protein ZPS1</fullName>
    </submittedName>
</protein>
<dbReference type="InterPro" id="IPR029482">
    <property type="entry name" value="HRXXH"/>
</dbReference>
<evidence type="ECO:0000256" key="1">
    <source>
        <dbReference type="SAM" id="SignalP"/>
    </source>
</evidence>
<dbReference type="GO" id="GO:0008237">
    <property type="term" value="F:metallopeptidase activity"/>
    <property type="evidence" value="ECO:0007669"/>
    <property type="project" value="InterPro"/>
</dbReference>
<proteinExistence type="predicted"/>
<sequence length="265" mass="29555">MKLENALIAILASTASASPIFWKRDSINSTNSSSNTRLSPVTGEQTTYLNTWSNITFPEVKNCNVTQVKYINKYYQDMLEVLSVARSHLIEYNNDSVFKHWFGNGNPLTVLGVLDNIASGSKDGVLYRCDDIEGECASHLTTYPGYHRSDENATGETVLCDLFFTSKKPLEDMCVIGSLIEVGPKKFAGVDLFHRFLHIESINKGFVGEYTEELKMLLNIVRVIVLMLLLNTDSLLYYITEAYSVELTGDGCLGDYPSNTTTHTS</sequence>
<dbReference type="Proteomes" id="UP000189513">
    <property type="component" value="Unassembled WGS sequence"/>
</dbReference>
<feature type="signal peptide" evidence="1">
    <location>
        <begin position="1"/>
        <end position="17"/>
    </location>
</feature>
<dbReference type="OMA" id="YHRSDEN"/>
<feature type="domain" description="Putative peptidase" evidence="2">
    <location>
        <begin position="11"/>
        <end position="255"/>
    </location>
</feature>
<gene>
    <name evidence="3" type="ORF">BON22_1023</name>
</gene>
<dbReference type="GO" id="GO:0005576">
    <property type="term" value="C:extracellular region"/>
    <property type="evidence" value="ECO:0007669"/>
    <property type="project" value="TreeGrafter"/>
</dbReference>
<evidence type="ECO:0000313" key="3">
    <source>
        <dbReference type="EMBL" id="ONH68861.1"/>
    </source>
</evidence>
<dbReference type="STRING" id="36022.A0A1V2LCS0"/>
<dbReference type="GO" id="GO:0008270">
    <property type="term" value="F:zinc ion binding"/>
    <property type="evidence" value="ECO:0007669"/>
    <property type="project" value="TreeGrafter"/>
</dbReference>
<dbReference type="InterPro" id="IPR024079">
    <property type="entry name" value="MetalloPept_cat_dom_sf"/>
</dbReference>
<keyword evidence="4" id="KW-1185">Reference proteome</keyword>
<accession>A0A1V2LCS0</accession>
<evidence type="ECO:0000313" key="4">
    <source>
        <dbReference type="Proteomes" id="UP000189513"/>
    </source>
</evidence>
<evidence type="ECO:0000259" key="2">
    <source>
        <dbReference type="Pfam" id="PF13933"/>
    </source>
</evidence>
<dbReference type="InterPro" id="IPR039124">
    <property type="entry name" value="PRA1-like"/>
</dbReference>
<dbReference type="Pfam" id="PF13933">
    <property type="entry name" value="HRXXH"/>
    <property type="match status" value="1"/>
</dbReference>
<dbReference type="EMBL" id="MPUK01000002">
    <property type="protein sequence ID" value="ONH68861.1"/>
    <property type="molecule type" value="Genomic_DNA"/>
</dbReference>
<dbReference type="Gene3D" id="3.40.390.10">
    <property type="entry name" value="Collagenase (Catalytic Domain)"/>
    <property type="match status" value="1"/>
</dbReference>
<keyword evidence="1" id="KW-0732">Signal</keyword>
<name>A0A1V2LCS0_CYBFA</name>
<dbReference type="AlphaFoldDB" id="A0A1V2LCS0"/>
<dbReference type="PANTHER" id="PTHR39399">
    <property type="entry name" value="PROTEIN ZPS1"/>
    <property type="match status" value="1"/>
</dbReference>
<dbReference type="VEuPathDB" id="FungiDB:BON22_1023"/>
<comment type="caution">
    <text evidence="3">The sequence shown here is derived from an EMBL/GenBank/DDBJ whole genome shotgun (WGS) entry which is preliminary data.</text>
</comment>
<dbReference type="PANTHER" id="PTHR39399:SF1">
    <property type="entry name" value="PROTEIN ZPS1"/>
    <property type="match status" value="1"/>
</dbReference>
<dbReference type="SUPFAM" id="SSF55486">
    <property type="entry name" value="Metalloproteases ('zincins'), catalytic domain"/>
    <property type="match status" value="1"/>
</dbReference>
<reference evidence="4" key="1">
    <citation type="journal article" date="2017" name="Genome Announc.">
        <title>Genome sequences of Cyberlindnera fabianii 65, Pichia kudriavzevii 129, and Saccharomyces cerevisiae 131 isolated from fermented masau fruits in Zimbabwe.</title>
        <authorList>
            <person name="van Rijswijck I.M.H."/>
            <person name="Derks M.F.L."/>
            <person name="Abee T."/>
            <person name="de Ridder D."/>
            <person name="Smid E.J."/>
        </authorList>
    </citation>
    <scope>NUCLEOTIDE SEQUENCE [LARGE SCALE GENOMIC DNA]</scope>
    <source>
        <strain evidence="4">65</strain>
    </source>
</reference>
<dbReference type="GO" id="GO:0009277">
    <property type="term" value="C:fungal-type cell wall"/>
    <property type="evidence" value="ECO:0007669"/>
    <property type="project" value="TreeGrafter"/>
</dbReference>
<feature type="chain" id="PRO_5012730976" evidence="1">
    <location>
        <begin position="18"/>
        <end position="265"/>
    </location>
</feature>
<dbReference type="GO" id="GO:0009986">
    <property type="term" value="C:cell surface"/>
    <property type="evidence" value="ECO:0007669"/>
    <property type="project" value="TreeGrafter"/>
</dbReference>